<protein>
    <recommendedName>
        <fullName evidence="3">Protein kinase domain-containing protein</fullName>
    </recommendedName>
</protein>
<keyword evidence="2" id="KW-1185">Reference proteome</keyword>
<proteinExistence type="predicted"/>
<dbReference type="AlphaFoldDB" id="A0A1B7MJI0"/>
<dbReference type="OrthoDB" id="2680719at2759"/>
<dbReference type="Proteomes" id="UP000092154">
    <property type="component" value="Unassembled WGS sequence"/>
</dbReference>
<gene>
    <name evidence="1" type="ORF">K503DRAFT_786980</name>
</gene>
<evidence type="ECO:0008006" key="3">
    <source>
        <dbReference type="Google" id="ProtNLM"/>
    </source>
</evidence>
<dbReference type="InParanoid" id="A0A1B7MJI0"/>
<evidence type="ECO:0000313" key="2">
    <source>
        <dbReference type="Proteomes" id="UP000092154"/>
    </source>
</evidence>
<evidence type="ECO:0000313" key="1">
    <source>
        <dbReference type="EMBL" id="OAX32767.1"/>
    </source>
</evidence>
<dbReference type="EMBL" id="KV448921">
    <property type="protein sequence ID" value="OAX32767.1"/>
    <property type="molecule type" value="Genomic_DNA"/>
</dbReference>
<name>A0A1B7MJI0_9AGAM</name>
<sequence>MVGDIRSLHEKLAGGKGLSLPLIKRIMVHTLRAGLAHVLHSAGIMHTDLKQDNSSRVHKNSICIVTDVMGGDVRSLHEKLAGGEGLPLSLVKRVMIHTLRGLAHTHRHADLRQDNILFDTALTQADIEALVEADRPRYHPPEQSWECTVQAAVSQPLPSPLLVEVMTSDCFRCGFWQL</sequence>
<dbReference type="Gene3D" id="1.10.510.10">
    <property type="entry name" value="Transferase(Phosphotransferase) domain 1"/>
    <property type="match status" value="1"/>
</dbReference>
<reference evidence="1 2" key="1">
    <citation type="submission" date="2016-06" db="EMBL/GenBank/DDBJ databases">
        <title>Comparative genomics of the ectomycorrhizal sister species Rhizopogon vinicolor and Rhizopogon vesiculosus (Basidiomycota: Boletales) reveals a divergence of the mating type B locus.</title>
        <authorList>
            <consortium name="DOE Joint Genome Institute"/>
            <person name="Mujic A.B."/>
            <person name="Kuo A."/>
            <person name="Tritt A."/>
            <person name="Lipzen A."/>
            <person name="Chen C."/>
            <person name="Johnson J."/>
            <person name="Sharma A."/>
            <person name="Barry K."/>
            <person name="Grigoriev I.V."/>
            <person name="Spatafora J.W."/>
        </authorList>
    </citation>
    <scope>NUCLEOTIDE SEQUENCE [LARGE SCALE GENOMIC DNA]</scope>
    <source>
        <strain evidence="1 2">AM-OR11-026</strain>
    </source>
</reference>
<dbReference type="SUPFAM" id="SSF56112">
    <property type="entry name" value="Protein kinase-like (PK-like)"/>
    <property type="match status" value="1"/>
</dbReference>
<organism evidence="1 2">
    <name type="scientific">Rhizopogon vinicolor AM-OR11-026</name>
    <dbReference type="NCBI Taxonomy" id="1314800"/>
    <lineage>
        <taxon>Eukaryota</taxon>
        <taxon>Fungi</taxon>
        <taxon>Dikarya</taxon>
        <taxon>Basidiomycota</taxon>
        <taxon>Agaricomycotina</taxon>
        <taxon>Agaricomycetes</taxon>
        <taxon>Agaricomycetidae</taxon>
        <taxon>Boletales</taxon>
        <taxon>Suillineae</taxon>
        <taxon>Rhizopogonaceae</taxon>
        <taxon>Rhizopogon</taxon>
    </lineage>
</organism>
<dbReference type="InterPro" id="IPR011009">
    <property type="entry name" value="Kinase-like_dom_sf"/>
</dbReference>
<dbReference type="Gene3D" id="3.30.200.20">
    <property type="entry name" value="Phosphorylase Kinase, domain 1"/>
    <property type="match status" value="1"/>
</dbReference>
<accession>A0A1B7MJI0</accession>
<dbReference type="STRING" id="1314800.A0A1B7MJI0"/>